<organism evidence="1 2">
    <name type="scientific">Scandinavium lactucae</name>
    <dbReference type="NCBI Taxonomy" id="3095028"/>
    <lineage>
        <taxon>Bacteria</taxon>
        <taxon>Pseudomonadati</taxon>
        <taxon>Pseudomonadota</taxon>
        <taxon>Gammaproteobacteria</taxon>
        <taxon>Enterobacterales</taxon>
        <taxon>Enterobacteriaceae</taxon>
        <taxon>Scandinavium</taxon>
    </lineage>
</organism>
<dbReference type="Proteomes" id="UP001275664">
    <property type="component" value="Unassembled WGS sequence"/>
</dbReference>
<proteinExistence type="predicted"/>
<sequence length="186" mass="21004">MTRITGIDNATNYIQTTGTKLGKQFQDEIIKRSRVLSMKVQADMNNAVDKGAVPFTQRSILFFYKKRGGGVTATIMVKDVQAQYLYGVLVEQKAIDKFVPTSKARLTKQGNISGLKKNLSSGRYKIVKGKNGKERLIDTAQKKKQKRVIGLRESKRRKLIYDFYQEVNDGVMLVMSGIQGTFKVTR</sequence>
<accession>A0ABU4QU17</accession>
<protein>
    <recommendedName>
        <fullName evidence="3">Phage protein</fullName>
    </recommendedName>
</protein>
<reference evidence="1 2" key="1">
    <citation type="submission" date="2023-11" db="EMBL/GenBank/DDBJ databases">
        <title>Scandinavium wanjuensis sp. nov., isolated from lettuce South Korea.</title>
        <authorList>
            <person name="Park J."/>
            <person name="Park S."/>
            <person name="Oh K.K."/>
            <person name="Cho G.S."/>
            <person name="Franz C.M.A.P."/>
        </authorList>
    </citation>
    <scope>NUCLEOTIDE SEQUENCE [LARGE SCALE GENOMIC DNA]</scope>
    <source>
        <strain evidence="1 2">V105_6</strain>
    </source>
</reference>
<evidence type="ECO:0000313" key="1">
    <source>
        <dbReference type="EMBL" id="MDX6042784.1"/>
    </source>
</evidence>
<dbReference type="RefSeq" id="WP_319787058.1">
    <property type="nucleotide sequence ID" value="NZ_JAWXRD010000040.1"/>
</dbReference>
<dbReference type="EMBL" id="JAWXRD010000040">
    <property type="protein sequence ID" value="MDX6042784.1"/>
    <property type="molecule type" value="Genomic_DNA"/>
</dbReference>
<comment type="caution">
    <text evidence="1">The sequence shown here is derived from an EMBL/GenBank/DDBJ whole genome shotgun (WGS) entry which is preliminary data.</text>
</comment>
<evidence type="ECO:0008006" key="3">
    <source>
        <dbReference type="Google" id="ProtNLM"/>
    </source>
</evidence>
<evidence type="ECO:0000313" key="2">
    <source>
        <dbReference type="Proteomes" id="UP001275664"/>
    </source>
</evidence>
<gene>
    <name evidence="1" type="ORF">SIK69_21575</name>
</gene>
<name>A0ABU4QU17_9ENTR</name>
<keyword evidence="2" id="KW-1185">Reference proteome</keyword>